<gene>
    <name evidence="3" type="primary">LOC127749534</name>
</gene>
<evidence type="ECO:0000256" key="1">
    <source>
        <dbReference type="SAM" id="MobiDB-lite"/>
    </source>
</evidence>
<evidence type="ECO:0000313" key="2">
    <source>
        <dbReference type="Proteomes" id="UP000504606"/>
    </source>
</evidence>
<name>A0A9C6U6I2_FRAOC</name>
<dbReference type="KEGG" id="foc:127749534"/>
<dbReference type="Proteomes" id="UP000504606">
    <property type="component" value="Unplaced"/>
</dbReference>
<organism evidence="2 3">
    <name type="scientific">Frankliniella occidentalis</name>
    <name type="common">Western flower thrips</name>
    <name type="synonym">Euthrips occidentalis</name>
    <dbReference type="NCBI Taxonomy" id="133901"/>
    <lineage>
        <taxon>Eukaryota</taxon>
        <taxon>Metazoa</taxon>
        <taxon>Ecdysozoa</taxon>
        <taxon>Arthropoda</taxon>
        <taxon>Hexapoda</taxon>
        <taxon>Insecta</taxon>
        <taxon>Pterygota</taxon>
        <taxon>Neoptera</taxon>
        <taxon>Paraneoptera</taxon>
        <taxon>Thysanoptera</taxon>
        <taxon>Terebrantia</taxon>
        <taxon>Thripoidea</taxon>
        <taxon>Thripidae</taxon>
        <taxon>Frankliniella</taxon>
    </lineage>
</organism>
<keyword evidence="2" id="KW-1185">Reference proteome</keyword>
<evidence type="ECO:0000313" key="3">
    <source>
        <dbReference type="RefSeq" id="XP_052124047.1"/>
    </source>
</evidence>
<feature type="region of interest" description="Disordered" evidence="1">
    <location>
        <begin position="51"/>
        <end position="74"/>
    </location>
</feature>
<reference evidence="3" key="1">
    <citation type="submission" date="2025-08" db="UniProtKB">
        <authorList>
            <consortium name="RefSeq"/>
        </authorList>
    </citation>
    <scope>IDENTIFICATION</scope>
    <source>
        <tissue evidence="3">Whole organism</tissue>
    </source>
</reference>
<dbReference type="AlphaFoldDB" id="A0A9C6U6I2"/>
<dbReference type="RefSeq" id="XP_052124047.1">
    <property type="nucleotide sequence ID" value="XM_052268087.1"/>
</dbReference>
<proteinExistence type="predicted"/>
<protein>
    <submittedName>
        <fullName evidence="3">Uncharacterized protein LOC127749534</fullName>
    </submittedName>
</protein>
<dbReference type="GeneID" id="127749534"/>
<sequence>MGELLPEHTSIAPPSFEERRFIRYLGFLPAAAGPTGSAGYIAWEQEIAEGGDDGRQPWFGTGSDDEAQGAFDWRGPPCPAEDKDVVVAASQSEDDEDVDVIARRWPGLCRGKFGFATTALTDGRVCLIKHFTRIQCAFGTINAPPTVSVIASR</sequence>
<accession>A0A9C6U6I2</accession>